<evidence type="ECO:0000259" key="1">
    <source>
        <dbReference type="PROSITE" id="PS50995"/>
    </source>
</evidence>
<feature type="domain" description="HTH marR-type" evidence="1">
    <location>
        <begin position="45"/>
        <end position="181"/>
    </location>
</feature>
<dbReference type="Gene3D" id="1.10.10.10">
    <property type="entry name" value="Winged helix-like DNA-binding domain superfamily/Winged helix DNA-binding domain"/>
    <property type="match status" value="1"/>
</dbReference>
<dbReference type="GO" id="GO:0006950">
    <property type="term" value="P:response to stress"/>
    <property type="evidence" value="ECO:0007669"/>
    <property type="project" value="TreeGrafter"/>
</dbReference>
<dbReference type="AlphaFoldDB" id="A0A0H2XTN1"/>
<sequence length="189" mass="20428">MFACASTLQYRSPFVCRLSPVNLTTSCPLRKVVVNLRIEPDMTKSDKLTAIALSVFRLNGLLIEWGNTFAGPHGLTSARWQVLGAISMAPDAPNIPQIANAMGITRQAVLKQINVLTDEGLVLSLPNPAHKRSPLYALTPRGEAAYQAVVEQWQRHVRDIAGDFSSTDLDAALRVLSAMSGAHGQDGHA</sequence>
<proteinExistence type="predicted"/>
<dbReference type="GO" id="GO:0003700">
    <property type="term" value="F:DNA-binding transcription factor activity"/>
    <property type="evidence" value="ECO:0007669"/>
    <property type="project" value="InterPro"/>
</dbReference>
<dbReference type="HOGENOM" id="CLU_083287_5_1_4"/>
<dbReference type="PANTHER" id="PTHR33164:SF99">
    <property type="entry name" value="MARR FAMILY REGULATORY PROTEIN"/>
    <property type="match status" value="1"/>
</dbReference>
<name>A0A0H2XTN1_BURO1</name>
<accession>A0A0H2XTN1</accession>
<reference evidence="2" key="1">
    <citation type="submission" date="2006-05" db="EMBL/GenBank/DDBJ databases">
        <title>Complete sequence of chromosome 2 of Burkholderia cenocepacia AU 1054.</title>
        <authorList>
            <consortium name="US DOE Joint Genome Institute"/>
            <person name="Copeland A."/>
            <person name="Lucas S."/>
            <person name="Lapidus A."/>
            <person name="Barry K."/>
            <person name="Detter J.C."/>
            <person name="Glavina del Rio T."/>
            <person name="Hammon N."/>
            <person name="Israni S."/>
            <person name="Dalin E."/>
            <person name="Tice H."/>
            <person name="Pitluck S."/>
            <person name="Chain P."/>
            <person name="Malfatti S."/>
            <person name="Shin M."/>
            <person name="Vergez L."/>
            <person name="Schmutz J."/>
            <person name="Larimer F."/>
            <person name="Land M."/>
            <person name="Hauser L."/>
            <person name="Kyrpides N."/>
            <person name="Lykidis A."/>
            <person name="LiPuma J.J."/>
            <person name="Konstantinidis K."/>
            <person name="Tiedje J.M."/>
            <person name="Richardson P."/>
        </authorList>
    </citation>
    <scope>NUCLEOTIDE SEQUENCE [LARGE SCALE GENOMIC DNA]</scope>
    <source>
        <strain evidence="2">AU 1054</strain>
    </source>
</reference>
<dbReference type="InterPro" id="IPR036390">
    <property type="entry name" value="WH_DNA-bd_sf"/>
</dbReference>
<evidence type="ECO:0000313" key="2">
    <source>
        <dbReference type="EMBL" id="ABF78335.1"/>
    </source>
</evidence>
<dbReference type="InterPro" id="IPR039422">
    <property type="entry name" value="MarR/SlyA-like"/>
</dbReference>
<dbReference type="PROSITE" id="PS50995">
    <property type="entry name" value="HTH_MARR_2"/>
    <property type="match status" value="1"/>
</dbReference>
<dbReference type="PANTHER" id="PTHR33164">
    <property type="entry name" value="TRANSCRIPTIONAL REGULATOR, MARR FAMILY"/>
    <property type="match status" value="1"/>
</dbReference>
<dbReference type="EMBL" id="CP000379">
    <property type="protein sequence ID" value="ABF78335.1"/>
    <property type="molecule type" value="Genomic_DNA"/>
</dbReference>
<dbReference type="InterPro" id="IPR036388">
    <property type="entry name" value="WH-like_DNA-bd_sf"/>
</dbReference>
<dbReference type="SMART" id="SM00347">
    <property type="entry name" value="HTH_MARR"/>
    <property type="match status" value="1"/>
</dbReference>
<dbReference type="Pfam" id="PF12802">
    <property type="entry name" value="MarR_2"/>
    <property type="match status" value="1"/>
</dbReference>
<gene>
    <name evidence="2" type="ordered locus">Bcen_3441</name>
</gene>
<organism evidence="2">
    <name type="scientific">Burkholderia orbicola (strain AU 1054)</name>
    <dbReference type="NCBI Taxonomy" id="331271"/>
    <lineage>
        <taxon>Bacteria</taxon>
        <taxon>Pseudomonadati</taxon>
        <taxon>Pseudomonadota</taxon>
        <taxon>Betaproteobacteria</taxon>
        <taxon>Burkholderiales</taxon>
        <taxon>Burkholderiaceae</taxon>
        <taxon>Burkholderia</taxon>
        <taxon>Burkholderia cepacia complex</taxon>
        <taxon>Burkholderia orbicola</taxon>
    </lineage>
</organism>
<dbReference type="SUPFAM" id="SSF46785">
    <property type="entry name" value="Winged helix' DNA-binding domain"/>
    <property type="match status" value="1"/>
</dbReference>
<dbReference type="InterPro" id="IPR000835">
    <property type="entry name" value="HTH_MarR-typ"/>
</dbReference>
<protein>
    <submittedName>
        <fullName evidence="2">Transcriptional regulator, MarR family</fullName>
    </submittedName>
</protein>